<organism evidence="6 7">
    <name type="scientific">Tsuneonella deserti</name>
    <dbReference type="NCBI Taxonomy" id="2035528"/>
    <lineage>
        <taxon>Bacteria</taxon>
        <taxon>Pseudomonadati</taxon>
        <taxon>Pseudomonadota</taxon>
        <taxon>Alphaproteobacteria</taxon>
        <taxon>Sphingomonadales</taxon>
        <taxon>Erythrobacteraceae</taxon>
        <taxon>Tsuneonella</taxon>
    </lineage>
</organism>
<dbReference type="PROSITE" id="PS00903">
    <property type="entry name" value="CYT_DCMP_DEAMINASES_1"/>
    <property type="match status" value="1"/>
</dbReference>
<accession>A0ABQ1S2M8</accession>
<dbReference type="Proteomes" id="UP000619041">
    <property type="component" value="Unassembled WGS sequence"/>
</dbReference>
<evidence type="ECO:0000313" key="7">
    <source>
        <dbReference type="Proteomes" id="UP000619041"/>
    </source>
</evidence>
<evidence type="ECO:0000256" key="3">
    <source>
        <dbReference type="ARBA" id="ARBA00022801"/>
    </source>
</evidence>
<dbReference type="NCBIfam" id="NF041025">
    <property type="entry name" value="antiphage_deaminase"/>
    <property type="match status" value="1"/>
</dbReference>
<keyword evidence="7" id="KW-1185">Reference proteome</keyword>
<dbReference type="PANTHER" id="PTHR11086">
    <property type="entry name" value="DEOXYCYTIDYLATE DEAMINASE-RELATED"/>
    <property type="match status" value="1"/>
</dbReference>
<dbReference type="InterPro" id="IPR027417">
    <property type="entry name" value="P-loop_NTPase"/>
</dbReference>
<sequence>MPVVTRKNGGESYVSDEPRALTHPELIVGIAGPIGIDINAICEELERAFDDVGYRTLTVRVTEEMMKYPAQGVVAEGPDHFNTMMFKMDYANKLCEETSDSARLMRIAVQSIGLLRERELGAAQVGGSDEAVALPATAFVIRQLKRPAEVALLRRIYGKQFILVSAYGGEEARRDSLREKIRDSLPLSTLDEDITFKVAKIISRDLDEGTEDHGQHLRDTFHLADVFVDGINRGPMRSGIERFVQAFFGRVDIGPTKAEYGMYAAKAASLRSVDLSRQVGAAAFTEEGEMITQGCNEVPKAFGGTYWDCEEPDFRDVQLGADPNDQLKKEVMRDLLERLARAKLLVEGDPETASSDEFVETLLGRGDEDKDKPYFGCLSQSQINDLTEYGRVVHAEMLAVCDAARLGKSLRGALLYVTTFPCHNCTKHILAAGIKRVVFMEPYPKSRAKQLHKNEIEIEKKSETRVSFMPFLGISP</sequence>
<dbReference type="SUPFAM" id="SSF53927">
    <property type="entry name" value="Cytidine deaminase-like"/>
    <property type="match status" value="1"/>
</dbReference>
<dbReference type="Gene3D" id="3.40.140.10">
    <property type="entry name" value="Cytidine Deaminase, domain 2"/>
    <property type="match status" value="1"/>
</dbReference>
<dbReference type="Gene3D" id="3.40.50.300">
    <property type="entry name" value="P-loop containing nucleotide triphosphate hydrolases"/>
    <property type="match status" value="1"/>
</dbReference>
<dbReference type="InterPro" id="IPR015517">
    <property type="entry name" value="dCMP_deaminase-rel"/>
</dbReference>
<protein>
    <submittedName>
        <fullName evidence="6">Deoxycytidylate deaminase</fullName>
    </submittedName>
</protein>
<dbReference type="PANTHER" id="PTHR11086:SF18">
    <property type="entry name" value="DEOXYCYTIDYLATE DEAMINASE"/>
    <property type="match status" value="1"/>
</dbReference>
<evidence type="ECO:0000256" key="2">
    <source>
        <dbReference type="ARBA" id="ARBA00022723"/>
    </source>
</evidence>
<dbReference type="EMBL" id="BMKL01000001">
    <property type="protein sequence ID" value="GGD91229.1"/>
    <property type="molecule type" value="Genomic_DNA"/>
</dbReference>
<evidence type="ECO:0000259" key="5">
    <source>
        <dbReference type="PROSITE" id="PS51747"/>
    </source>
</evidence>
<reference evidence="7" key="1">
    <citation type="journal article" date="2019" name="Int. J. Syst. Evol. Microbiol.">
        <title>The Global Catalogue of Microorganisms (GCM) 10K type strain sequencing project: providing services to taxonomists for standard genome sequencing and annotation.</title>
        <authorList>
            <consortium name="The Broad Institute Genomics Platform"/>
            <consortium name="The Broad Institute Genome Sequencing Center for Infectious Disease"/>
            <person name="Wu L."/>
            <person name="Ma J."/>
        </authorList>
    </citation>
    <scope>NUCLEOTIDE SEQUENCE [LARGE SCALE GENOMIC DNA]</scope>
    <source>
        <strain evidence="7">CGMCC 1.15959</strain>
    </source>
</reference>
<gene>
    <name evidence="6" type="ORF">GCM10011515_08600</name>
</gene>
<keyword evidence="3" id="KW-0378">Hydrolase</keyword>
<feature type="domain" description="CMP/dCMP-type deaminase" evidence="5">
    <location>
        <begin position="256"/>
        <end position="451"/>
    </location>
</feature>
<evidence type="ECO:0000256" key="1">
    <source>
        <dbReference type="ARBA" id="ARBA00006576"/>
    </source>
</evidence>
<evidence type="ECO:0000256" key="4">
    <source>
        <dbReference type="ARBA" id="ARBA00022833"/>
    </source>
</evidence>
<comment type="similarity">
    <text evidence="1">Belongs to the cytidine and deoxycytidylate deaminase family.</text>
</comment>
<dbReference type="Pfam" id="PF00383">
    <property type="entry name" value="dCMP_cyt_deam_1"/>
    <property type="match status" value="1"/>
</dbReference>
<keyword evidence="4" id="KW-0862">Zinc</keyword>
<evidence type="ECO:0000313" key="6">
    <source>
        <dbReference type="EMBL" id="GGD91229.1"/>
    </source>
</evidence>
<dbReference type="InterPro" id="IPR002125">
    <property type="entry name" value="CMP_dCMP_dom"/>
</dbReference>
<keyword evidence="2" id="KW-0479">Metal-binding</keyword>
<dbReference type="InterPro" id="IPR016193">
    <property type="entry name" value="Cytidine_deaminase-like"/>
</dbReference>
<dbReference type="PROSITE" id="PS51747">
    <property type="entry name" value="CYT_DCMP_DEAMINASES_2"/>
    <property type="match status" value="1"/>
</dbReference>
<dbReference type="InterPro" id="IPR016192">
    <property type="entry name" value="APOBEC/CMP_deaminase_Zn-bd"/>
</dbReference>
<name>A0ABQ1S2M8_9SPHN</name>
<proteinExistence type="inferred from homology"/>
<comment type="caution">
    <text evidence="6">The sequence shown here is derived from an EMBL/GenBank/DDBJ whole genome shotgun (WGS) entry which is preliminary data.</text>
</comment>